<evidence type="ECO:0000313" key="1">
    <source>
        <dbReference type="EMBL" id="KAH7016557.1"/>
    </source>
</evidence>
<protein>
    <submittedName>
        <fullName evidence="1">Uncharacterized protein</fullName>
    </submittedName>
</protein>
<gene>
    <name evidence="1" type="ORF">B0I36DRAFT_355327</name>
</gene>
<keyword evidence="2" id="KW-1185">Reference proteome</keyword>
<comment type="caution">
    <text evidence="1">The sequence shown here is derived from an EMBL/GenBank/DDBJ whole genome shotgun (WGS) entry which is preliminary data.</text>
</comment>
<dbReference type="OrthoDB" id="4787470at2759"/>
<organism evidence="1 2">
    <name type="scientific">Microdochium trichocladiopsis</name>
    <dbReference type="NCBI Taxonomy" id="1682393"/>
    <lineage>
        <taxon>Eukaryota</taxon>
        <taxon>Fungi</taxon>
        <taxon>Dikarya</taxon>
        <taxon>Ascomycota</taxon>
        <taxon>Pezizomycotina</taxon>
        <taxon>Sordariomycetes</taxon>
        <taxon>Xylariomycetidae</taxon>
        <taxon>Xylariales</taxon>
        <taxon>Microdochiaceae</taxon>
        <taxon>Microdochium</taxon>
    </lineage>
</organism>
<dbReference type="Proteomes" id="UP000756346">
    <property type="component" value="Unassembled WGS sequence"/>
</dbReference>
<dbReference type="RefSeq" id="XP_046006181.1">
    <property type="nucleotide sequence ID" value="XM_046157429.1"/>
</dbReference>
<accession>A0A9P8XVS0</accession>
<dbReference type="AlphaFoldDB" id="A0A9P8XVS0"/>
<evidence type="ECO:0000313" key="2">
    <source>
        <dbReference type="Proteomes" id="UP000756346"/>
    </source>
</evidence>
<dbReference type="EMBL" id="JAGTJQ010000012">
    <property type="protein sequence ID" value="KAH7016557.1"/>
    <property type="molecule type" value="Genomic_DNA"/>
</dbReference>
<proteinExistence type="predicted"/>
<sequence length="289" mass="31130">MAPFPELCFEGEPAAPAMSSAQMYDSLQASFAMSLNIGNHFPEGMMSTTTQPLQPVILCSPKEDVSHCFMALQFALGPVECSPCNLPLNAEGAMDLPVSFYFAHEQYNPWWPPQATVDDIGIPSLGTSDSIERFPRTPSQYVELGPPLDFPQETALFQSSQGILSPVGGWEESTFAGSPDADNIASLCSSEATLFSQVSTSEPDSCYNGVNGRESCGDPFGFCDKGAENGYDRGIWWDVVLTDDGDGDVSKTTAAGISSSEVADSQYHSLPYIIRITIQMDVGRADKDL</sequence>
<reference evidence="1" key="1">
    <citation type="journal article" date="2021" name="Nat. Commun.">
        <title>Genetic determinants of endophytism in the Arabidopsis root mycobiome.</title>
        <authorList>
            <person name="Mesny F."/>
            <person name="Miyauchi S."/>
            <person name="Thiergart T."/>
            <person name="Pickel B."/>
            <person name="Atanasova L."/>
            <person name="Karlsson M."/>
            <person name="Huettel B."/>
            <person name="Barry K.W."/>
            <person name="Haridas S."/>
            <person name="Chen C."/>
            <person name="Bauer D."/>
            <person name="Andreopoulos W."/>
            <person name="Pangilinan J."/>
            <person name="LaButti K."/>
            <person name="Riley R."/>
            <person name="Lipzen A."/>
            <person name="Clum A."/>
            <person name="Drula E."/>
            <person name="Henrissat B."/>
            <person name="Kohler A."/>
            <person name="Grigoriev I.V."/>
            <person name="Martin F.M."/>
            <person name="Hacquard S."/>
        </authorList>
    </citation>
    <scope>NUCLEOTIDE SEQUENCE</scope>
    <source>
        <strain evidence="1">MPI-CAGE-CH-0230</strain>
    </source>
</reference>
<name>A0A9P8XVS0_9PEZI</name>
<dbReference type="GeneID" id="70186975"/>